<accession>A0ABQ8SLG9</accession>
<sequence>MVGLCEGGNEPSDDDTYLIIQTLGAKISLTLHKGVVAGETREHPDLARLLLILLRIESRCLNHASLC</sequence>
<protein>
    <submittedName>
        <fullName evidence="1">Uncharacterized protein</fullName>
    </submittedName>
</protein>
<organism evidence="1 2">
    <name type="scientific">Periplaneta americana</name>
    <name type="common">American cockroach</name>
    <name type="synonym">Blatta americana</name>
    <dbReference type="NCBI Taxonomy" id="6978"/>
    <lineage>
        <taxon>Eukaryota</taxon>
        <taxon>Metazoa</taxon>
        <taxon>Ecdysozoa</taxon>
        <taxon>Arthropoda</taxon>
        <taxon>Hexapoda</taxon>
        <taxon>Insecta</taxon>
        <taxon>Pterygota</taxon>
        <taxon>Neoptera</taxon>
        <taxon>Polyneoptera</taxon>
        <taxon>Dictyoptera</taxon>
        <taxon>Blattodea</taxon>
        <taxon>Blattoidea</taxon>
        <taxon>Blattidae</taxon>
        <taxon>Blattinae</taxon>
        <taxon>Periplaneta</taxon>
    </lineage>
</organism>
<keyword evidence="2" id="KW-1185">Reference proteome</keyword>
<comment type="caution">
    <text evidence="1">The sequence shown here is derived from an EMBL/GenBank/DDBJ whole genome shotgun (WGS) entry which is preliminary data.</text>
</comment>
<dbReference type="EMBL" id="JAJSOF020000025">
    <property type="protein sequence ID" value="KAJ4434567.1"/>
    <property type="molecule type" value="Genomic_DNA"/>
</dbReference>
<evidence type="ECO:0000313" key="2">
    <source>
        <dbReference type="Proteomes" id="UP001148838"/>
    </source>
</evidence>
<reference evidence="1 2" key="1">
    <citation type="journal article" date="2022" name="Allergy">
        <title>Genome assembly and annotation of Periplaneta americana reveal a comprehensive cockroach allergen profile.</title>
        <authorList>
            <person name="Wang L."/>
            <person name="Xiong Q."/>
            <person name="Saelim N."/>
            <person name="Wang L."/>
            <person name="Nong W."/>
            <person name="Wan A.T."/>
            <person name="Shi M."/>
            <person name="Liu X."/>
            <person name="Cao Q."/>
            <person name="Hui J.H.L."/>
            <person name="Sookrung N."/>
            <person name="Leung T.F."/>
            <person name="Tungtrongchitr A."/>
            <person name="Tsui S.K.W."/>
        </authorList>
    </citation>
    <scope>NUCLEOTIDE SEQUENCE [LARGE SCALE GENOMIC DNA]</scope>
    <source>
        <strain evidence="1">PWHHKU_190912</strain>
    </source>
</reference>
<name>A0ABQ8SLG9_PERAM</name>
<evidence type="ECO:0000313" key="1">
    <source>
        <dbReference type="EMBL" id="KAJ4434567.1"/>
    </source>
</evidence>
<gene>
    <name evidence="1" type="ORF">ANN_23129</name>
</gene>
<proteinExistence type="predicted"/>
<dbReference type="Proteomes" id="UP001148838">
    <property type="component" value="Unassembled WGS sequence"/>
</dbReference>